<reference evidence="10 11" key="2">
    <citation type="submission" date="2015-05" db="EMBL/GenBank/DDBJ databases">
        <authorList>
            <person name="Morales-Cruz A."/>
            <person name="Amrine K.C."/>
            <person name="Cantu D."/>
        </authorList>
    </citation>
    <scope>NUCLEOTIDE SEQUENCE [LARGE SCALE GENOMIC DNA]</scope>
    <source>
        <strain evidence="10">UCRPC4</strain>
    </source>
</reference>
<evidence type="ECO:0000256" key="3">
    <source>
        <dbReference type="ARBA" id="ARBA00022692"/>
    </source>
</evidence>
<evidence type="ECO:0000313" key="11">
    <source>
        <dbReference type="Proteomes" id="UP000053317"/>
    </source>
</evidence>
<evidence type="ECO:0000256" key="5">
    <source>
        <dbReference type="ARBA" id="ARBA00023136"/>
    </source>
</evidence>
<dbReference type="Proteomes" id="UP000053317">
    <property type="component" value="Unassembled WGS sequence"/>
</dbReference>
<reference evidence="10 11" key="1">
    <citation type="submission" date="2015-05" db="EMBL/GenBank/DDBJ databases">
        <title>Distinctive expansion of gene families associated with plant cell wall degradation and secondary metabolism in the genomes of grapevine trunk pathogens.</title>
        <authorList>
            <person name="Lawrence D.P."/>
            <person name="Travadon R."/>
            <person name="Rolshausen P.E."/>
            <person name="Baumgartner K."/>
        </authorList>
    </citation>
    <scope>NUCLEOTIDE SEQUENCE [LARGE SCALE GENOMIC DNA]</scope>
    <source>
        <strain evidence="10">UCRPC4</strain>
    </source>
</reference>
<proteinExistence type="inferred from homology"/>
<evidence type="ECO:0000256" key="8">
    <source>
        <dbReference type="SAM" id="Phobius"/>
    </source>
</evidence>
<evidence type="ECO:0000256" key="6">
    <source>
        <dbReference type="PROSITE-ProRule" id="PRU00205"/>
    </source>
</evidence>
<dbReference type="OrthoDB" id="537032at2759"/>
<dbReference type="PROSITE" id="PS50922">
    <property type="entry name" value="TLC"/>
    <property type="match status" value="1"/>
</dbReference>
<dbReference type="PANTHER" id="PTHR12560">
    <property type="entry name" value="LONGEVITY ASSURANCE FACTOR 1 LAG1"/>
    <property type="match status" value="1"/>
</dbReference>
<feature type="domain" description="TLC" evidence="9">
    <location>
        <begin position="1"/>
        <end position="218"/>
    </location>
</feature>
<feature type="transmembrane region" description="Helical" evidence="8">
    <location>
        <begin position="83"/>
        <end position="102"/>
    </location>
</feature>
<accession>A0A0G2ETR2</accession>
<organism evidence="10 11">
    <name type="scientific">Phaeomoniella chlamydospora</name>
    <name type="common">Phaeoacremonium chlamydosporum</name>
    <dbReference type="NCBI Taxonomy" id="158046"/>
    <lineage>
        <taxon>Eukaryota</taxon>
        <taxon>Fungi</taxon>
        <taxon>Dikarya</taxon>
        <taxon>Ascomycota</taxon>
        <taxon>Pezizomycotina</taxon>
        <taxon>Eurotiomycetes</taxon>
        <taxon>Chaetothyriomycetidae</taxon>
        <taxon>Phaeomoniellales</taxon>
        <taxon>Phaeomoniellaceae</taxon>
        <taxon>Phaeomoniella</taxon>
    </lineage>
</organism>
<dbReference type="GO" id="GO:0046513">
    <property type="term" value="P:ceramide biosynthetic process"/>
    <property type="evidence" value="ECO:0007669"/>
    <property type="project" value="InterPro"/>
</dbReference>
<dbReference type="GO" id="GO:0050291">
    <property type="term" value="F:sphingosine N-acyltransferase activity"/>
    <property type="evidence" value="ECO:0007669"/>
    <property type="project" value="InterPro"/>
</dbReference>
<dbReference type="AlphaFoldDB" id="A0A0G2ETR2"/>
<sequence length="327" mass="37097">MHIWYHSPYWLNLAQLWANFPVREMEGLTKWYYLVQFAFWLQQIVVVNIEERRKDHWQMFTHHIITCALIFTSYGYHQSAAGNVILCLMDIGDILLAVAKLLKYMKFTTFCDVTFGVFMVTWFIARHILYMMVCWSIYADLPHQVSYGCYRGSDTNLQGPFPAPNDWDHLLQPFYDPEGTVCMNDNIRLAFLSLLLSLQVILVIWFGMIIKVAYKVISGQGAGDVRSDDEEEDENEEDSPRDNLERISGPIEKAAFIEQEVGVEEMDFRRSSSSSSRRKTKSPVSARGSTGAAGGSSNATTATASTGVSLRPGDRKELLGRIGCDKG</sequence>
<feature type="transmembrane region" description="Helical" evidence="8">
    <location>
        <begin position="60"/>
        <end position="77"/>
    </location>
</feature>
<comment type="caution">
    <text evidence="10">The sequence shown here is derived from an EMBL/GenBank/DDBJ whole genome shotgun (WGS) entry which is preliminary data.</text>
</comment>
<keyword evidence="5 6" id="KW-0472">Membrane</keyword>
<evidence type="ECO:0000256" key="2">
    <source>
        <dbReference type="ARBA" id="ARBA00009808"/>
    </source>
</evidence>
<comment type="similarity">
    <text evidence="2">Belongs to the sphingosine N-acyltransferase family.</text>
</comment>
<comment type="subcellular location">
    <subcellularLocation>
        <location evidence="1">Membrane</location>
        <topology evidence="1">Multi-pass membrane protein</topology>
    </subcellularLocation>
</comment>
<dbReference type="InterPro" id="IPR006634">
    <property type="entry name" value="TLC-dom"/>
</dbReference>
<feature type="compositionally biased region" description="Acidic residues" evidence="7">
    <location>
        <begin position="227"/>
        <end position="237"/>
    </location>
</feature>
<dbReference type="Pfam" id="PF03798">
    <property type="entry name" value="TRAM_LAG1_CLN8"/>
    <property type="match status" value="1"/>
</dbReference>
<feature type="region of interest" description="Disordered" evidence="7">
    <location>
        <begin position="265"/>
        <end position="327"/>
    </location>
</feature>
<dbReference type="SMART" id="SM00724">
    <property type="entry name" value="TLC"/>
    <property type="match status" value="1"/>
</dbReference>
<dbReference type="PANTHER" id="PTHR12560:SF0">
    <property type="entry name" value="LD18904P"/>
    <property type="match status" value="1"/>
</dbReference>
<feature type="compositionally biased region" description="Basic and acidic residues" evidence="7">
    <location>
        <begin position="312"/>
        <end position="327"/>
    </location>
</feature>
<protein>
    <submittedName>
        <fullName evidence="10">Putative tlc domain-containing protein</fullName>
    </submittedName>
</protein>
<keyword evidence="4 8" id="KW-1133">Transmembrane helix</keyword>
<evidence type="ECO:0000259" key="9">
    <source>
        <dbReference type="PROSITE" id="PS50922"/>
    </source>
</evidence>
<feature type="compositionally biased region" description="Low complexity" evidence="7">
    <location>
        <begin position="285"/>
        <end position="307"/>
    </location>
</feature>
<gene>
    <name evidence="10" type="ORF">UCRPC4_g01654</name>
</gene>
<name>A0A0G2ETR2_PHACM</name>
<dbReference type="InterPro" id="IPR016439">
    <property type="entry name" value="Lag1/Lac1-like"/>
</dbReference>
<keyword evidence="11" id="KW-1185">Reference proteome</keyword>
<evidence type="ECO:0000313" key="10">
    <source>
        <dbReference type="EMBL" id="KKY25584.1"/>
    </source>
</evidence>
<evidence type="ECO:0000256" key="1">
    <source>
        <dbReference type="ARBA" id="ARBA00004141"/>
    </source>
</evidence>
<feature type="transmembrane region" description="Helical" evidence="8">
    <location>
        <begin position="114"/>
        <end position="138"/>
    </location>
</feature>
<dbReference type="GO" id="GO:0016020">
    <property type="term" value="C:membrane"/>
    <property type="evidence" value="ECO:0007669"/>
    <property type="project" value="UniProtKB-SubCell"/>
</dbReference>
<dbReference type="EMBL" id="LCWF01000040">
    <property type="protein sequence ID" value="KKY25584.1"/>
    <property type="molecule type" value="Genomic_DNA"/>
</dbReference>
<feature type="transmembrane region" description="Helical" evidence="8">
    <location>
        <begin position="189"/>
        <end position="210"/>
    </location>
</feature>
<evidence type="ECO:0000256" key="4">
    <source>
        <dbReference type="ARBA" id="ARBA00022989"/>
    </source>
</evidence>
<keyword evidence="3 6" id="KW-0812">Transmembrane</keyword>
<evidence type="ECO:0000256" key="7">
    <source>
        <dbReference type="SAM" id="MobiDB-lite"/>
    </source>
</evidence>
<feature type="region of interest" description="Disordered" evidence="7">
    <location>
        <begin position="222"/>
        <end position="249"/>
    </location>
</feature>